<proteinExistence type="predicted"/>
<comment type="caution">
    <text evidence="1">The sequence shown here is derived from an EMBL/GenBank/DDBJ whole genome shotgun (WGS) entry which is preliminary data.</text>
</comment>
<reference evidence="1 2" key="1">
    <citation type="submission" date="2015-04" db="EMBL/GenBank/DDBJ databases">
        <title>Whole genome shotgun sequence of Flavihumibacter petaseus NBRC 106054.</title>
        <authorList>
            <person name="Miyazawa S."/>
            <person name="Hosoyama A."/>
            <person name="Hashimoto M."/>
            <person name="Noguchi M."/>
            <person name="Tsuchikane K."/>
            <person name="Ohji S."/>
            <person name="Yamazoe A."/>
            <person name="Ichikawa N."/>
            <person name="Kimura A."/>
            <person name="Fujita N."/>
        </authorList>
    </citation>
    <scope>NUCLEOTIDE SEQUENCE [LARGE SCALE GENOMIC DNA]</scope>
    <source>
        <strain evidence="1 2">NBRC 106054</strain>
    </source>
</reference>
<dbReference type="STRING" id="1220578.FPE01S_01_10690"/>
<evidence type="ECO:0000313" key="1">
    <source>
        <dbReference type="EMBL" id="GAO42056.1"/>
    </source>
</evidence>
<keyword evidence="2" id="KW-1185">Reference proteome</keyword>
<organism evidence="1 2">
    <name type="scientific">Flavihumibacter petaseus NBRC 106054</name>
    <dbReference type="NCBI Taxonomy" id="1220578"/>
    <lineage>
        <taxon>Bacteria</taxon>
        <taxon>Pseudomonadati</taxon>
        <taxon>Bacteroidota</taxon>
        <taxon>Chitinophagia</taxon>
        <taxon>Chitinophagales</taxon>
        <taxon>Chitinophagaceae</taxon>
        <taxon>Flavihumibacter</taxon>
    </lineage>
</organism>
<name>A0A0E9MXB5_9BACT</name>
<sequence length="83" mass="9938">MFRSLVVWMFSCWNPGMWEFKVNPEAIRLFGFLWLYGIHFYKLPVFKKEVPFGQRNKCNKIIDIENKKSSWFDDFGADAGCNF</sequence>
<accession>A0A0E9MXB5</accession>
<dbReference type="EMBL" id="BBWV01000001">
    <property type="protein sequence ID" value="GAO42056.1"/>
    <property type="molecule type" value="Genomic_DNA"/>
</dbReference>
<protein>
    <submittedName>
        <fullName evidence="1">Uncharacterized protein</fullName>
    </submittedName>
</protein>
<gene>
    <name evidence="1" type="ORF">FPE01S_01_10690</name>
</gene>
<dbReference type="Proteomes" id="UP000033121">
    <property type="component" value="Unassembled WGS sequence"/>
</dbReference>
<dbReference type="AlphaFoldDB" id="A0A0E9MXB5"/>
<evidence type="ECO:0000313" key="2">
    <source>
        <dbReference type="Proteomes" id="UP000033121"/>
    </source>
</evidence>